<evidence type="ECO:0000313" key="2">
    <source>
        <dbReference type="Proteomes" id="UP001170959"/>
    </source>
</evidence>
<dbReference type="RefSeq" id="WP_286492391.1">
    <property type="nucleotide sequence ID" value="NZ_JACAGJ010000003.1"/>
</dbReference>
<name>A0AAJ1V8Q6_9FLAO</name>
<dbReference type="AlphaFoldDB" id="A0AAJ1V8Q6"/>
<comment type="caution">
    <text evidence="1">The sequence shown here is derived from an EMBL/GenBank/DDBJ whole genome shotgun (WGS) entry which is preliminary data.</text>
</comment>
<accession>A0AAJ1V8Q6</accession>
<reference evidence="1" key="1">
    <citation type="submission" date="2020-06" db="EMBL/GenBank/DDBJ databases">
        <authorList>
            <person name="Dong N."/>
        </authorList>
    </citation>
    <scope>NUCLEOTIDE SEQUENCE</scope>
    <source>
        <strain evidence="1">R655-4</strain>
    </source>
</reference>
<organism evidence="1 2">
    <name type="scientific">Empedobacter brevis</name>
    <dbReference type="NCBI Taxonomy" id="247"/>
    <lineage>
        <taxon>Bacteria</taxon>
        <taxon>Pseudomonadati</taxon>
        <taxon>Bacteroidota</taxon>
        <taxon>Flavobacteriia</taxon>
        <taxon>Flavobacteriales</taxon>
        <taxon>Weeksellaceae</taxon>
        <taxon>Empedobacter</taxon>
    </lineage>
</organism>
<dbReference type="EMBL" id="JACAGJ010000003">
    <property type="protein sequence ID" value="MDM1072155.1"/>
    <property type="molecule type" value="Genomic_DNA"/>
</dbReference>
<proteinExistence type="predicted"/>
<protein>
    <submittedName>
        <fullName evidence="1">Uncharacterized protein</fullName>
    </submittedName>
</protein>
<dbReference type="Proteomes" id="UP001170959">
    <property type="component" value="Unassembled WGS sequence"/>
</dbReference>
<evidence type="ECO:0000313" key="1">
    <source>
        <dbReference type="EMBL" id="MDM1072155.1"/>
    </source>
</evidence>
<gene>
    <name evidence="1" type="ORF">HX001_06555</name>
</gene>
<reference evidence="1" key="2">
    <citation type="journal article" date="2022" name="Sci. Total Environ.">
        <title>Prevalence, transmission, and molecular epidemiology of tet(X)-positive bacteria among humans, animals, and environmental niches in China: An epidemiological, and genomic-based study.</title>
        <authorList>
            <person name="Dong N."/>
            <person name="Zeng Y."/>
            <person name="Cai C."/>
            <person name="Sun C."/>
            <person name="Lu J."/>
            <person name="Liu C."/>
            <person name="Zhou H."/>
            <person name="Sun Q."/>
            <person name="Shu L."/>
            <person name="Wang H."/>
            <person name="Wang Y."/>
            <person name="Wang S."/>
            <person name="Wu C."/>
            <person name="Chan E.W."/>
            <person name="Chen G."/>
            <person name="Shen Z."/>
            <person name="Chen S."/>
            <person name="Zhang R."/>
        </authorList>
    </citation>
    <scope>NUCLEOTIDE SEQUENCE</scope>
    <source>
        <strain evidence="1">R655-4</strain>
    </source>
</reference>
<sequence>MNTKVKIKIGNRTLNAIKLNEDTVMTKKFSFLKMCFIETHYITSGILKTAEII</sequence>